<dbReference type="Pfam" id="PF00378">
    <property type="entry name" value="ECH_1"/>
    <property type="match status" value="1"/>
</dbReference>
<dbReference type="InterPro" id="IPR014748">
    <property type="entry name" value="Enoyl-CoA_hydra_C"/>
</dbReference>
<dbReference type="GO" id="GO:0016836">
    <property type="term" value="F:hydro-lyase activity"/>
    <property type="evidence" value="ECO:0007669"/>
    <property type="project" value="UniProtKB-ARBA"/>
</dbReference>
<dbReference type="RefSeq" id="WP_106226649.1">
    <property type="nucleotide sequence ID" value="NZ_PVTV01000011.1"/>
</dbReference>
<organism evidence="4 5">
    <name type="scientific">Jezberella montanilacus</name>
    <dbReference type="NCBI Taxonomy" id="323426"/>
    <lineage>
        <taxon>Bacteria</taxon>
        <taxon>Pseudomonadati</taxon>
        <taxon>Pseudomonadota</taxon>
        <taxon>Betaproteobacteria</taxon>
        <taxon>Burkholderiales</taxon>
        <taxon>Alcaligenaceae</taxon>
        <taxon>Jezberella</taxon>
    </lineage>
</organism>
<reference evidence="4 5" key="1">
    <citation type="submission" date="2018-03" db="EMBL/GenBank/DDBJ databases">
        <title>Genomic Encyclopedia of Type Strains, Phase III (KMG-III): the genomes of soil and plant-associated and newly described type strains.</title>
        <authorList>
            <person name="Whitman W."/>
        </authorList>
    </citation>
    <scope>NUCLEOTIDE SEQUENCE [LARGE SCALE GENOMIC DNA]</scope>
    <source>
        <strain evidence="4 5">MWH-P2sevCIIIb</strain>
    </source>
</reference>
<dbReference type="FunFam" id="1.10.12.10:FF:000001">
    <property type="entry name" value="Probable enoyl-CoA hydratase, mitochondrial"/>
    <property type="match status" value="1"/>
</dbReference>
<keyword evidence="2" id="KW-0456">Lyase</keyword>
<dbReference type="PROSITE" id="PS00166">
    <property type="entry name" value="ENOYL_COA_HYDRATASE"/>
    <property type="match status" value="1"/>
</dbReference>
<dbReference type="CDD" id="cd06558">
    <property type="entry name" value="crotonase-like"/>
    <property type="match status" value="1"/>
</dbReference>
<dbReference type="Proteomes" id="UP000238308">
    <property type="component" value="Unassembled WGS sequence"/>
</dbReference>
<keyword evidence="5" id="KW-1185">Reference proteome</keyword>
<dbReference type="InterPro" id="IPR001753">
    <property type="entry name" value="Enoyl-CoA_hydra/iso"/>
</dbReference>
<evidence type="ECO:0000256" key="3">
    <source>
        <dbReference type="RuleBase" id="RU003707"/>
    </source>
</evidence>
<dbReference type="AlphaFoldDB" id="A0A2T0XK97"/>
<dbReference type="GO" id="GO:0006635">
    <property type="term" value="P:fatty acid beta-oxidation"/>
    <property type="evidence" value="ECO:0007669"/>
    <property type="project" value="TreeGrafter"/>
</dbReference>
<evidence type="ECO:0000313" key="5">
    <source>
        <dbReference type="Proteomes" id="UP000238308"/>
    </source>
</evidence>
<dbReference type="InterPro" id="IPR018376">
    <property type="entry name" value="Enoyl-CoA_hyd/isom_CS"/>
</dbReference>
<protein>
    <submittedName>
        <fullName evidence="4">Short chain enoyl-CoA hydratase</fullName>
    </submittedName>
</protein>
<dbReference type="PANTHER" id="PTHR11941:SF54">
    <property type="entry name" value="ENOYL-COA HYDRATASE, MITOCHONDRIAL"/>
    <property type="match status" value="1"/>
</dbReference>
<dbReference type="SUPFAM" id="SSF52096">
    <property type="entry name" value="ClpP/crotonase"/>
    <property type="match status" value="1"/>
</dbReference>
<accession>A0A2T0XK97</accession>
<sequence>MSTLPQYETIACEMVDTHVLKVTLNRPALGNSINTQMGHDLLDLWNRLTAEPEDVRCIVLTGAGEKIFCAGGDLKERNGMTKLQWTRQHELFERMFWTLVDLPLPVIAAVNGHAYAGGLEMSLCCDFIYSSNAARFALTEVTLGIMPGAGGTQNLPRAVGDRRAKEIIMTGKAFNAEQALQWGLVNAVYEPQDLLARAIETAQTIAGNAPLSVRQVKKSVRYGGQMELRTAYRFEVEAYNHLVDTEDRMEGVAAFNEKRKANFKGR</sequence>
<gene>
    <name evidence="4" type="ORF">BCM14_0786</name>
</gene>
<dbReference type="Gene3D" id="3.90.226.10">
    <property type="entry name" value="2-enoyl-CoA Hydratase, Chain A, domain 1"/>
    <property type="match status" value="1"/>
</dbReference>
<evidence type="ECO:0000256" key="1">
    <source>
        <dbReference type="ARBA" id="ARBA00005254"/>
    </source>
</evidence>
<evidence type="ECO:0000313" key="4">
    <source>
        <dbReference type="EMBL" id="PRY99342.1"/>
    </source>
</evidence>
<dbReference type="FunFam" id="3.90.226.10:FF:000009">
    <property type="entry name" value="Carnitinyl-CoA dehydratase"/>
    <property type="match status" value="1"/>
</dbReference>
<name>A0A2T0XK97_9BURK</name>
<dbReference type="OrthoDB" id="9807606at2"/>
<dbReference type="PANTHER" id="PTHR11941">
    <property type="entry name" value="ENOYL-COA HYDRATASE-RELATED"/>
    <property type="match status" value="1"/>
</dbReference>
<dbReference type="Gene3D" id="1.10.12.10">
    <property type="entry name" value="Lyase 2-enoyl-coa Hydratase, Chain A, domain 2"/>
    <property type="match status" value="1"/>
</dbReference>
<comment type="caution">
    <text evidence="4">The sequence shown here is derived from an EMBL/GenBank/DDBJ whole genome shotgun (WGS) entry which is preliminary data.</text>
</comment>
<proteinExistence type="inferred from homology"/>
<evidence type="ECO:0000256" key="2">
    <source>
        <dbReference type="ARBA" id="ARBA00023239"/>
    </source>
</evidence>
<dbReference type="InterPro" id="IPR029045">
    <property type="entry name" value="ClpP/crotonase-like_dom_sf"/>
</dbReference>
<dbReference type="EMBL" id="PVTV01000011">
    <property type="protein sequence ID" value="PRY99342.1"/>
    <property type="molecule type" value="Genomic_DNA"/>
</dbReference>
<comment type="similarity">
    <text evidence="1 3">Belongs to the enoyl-CoA hydratase/isomerase family.</text>
</comment>